<evidence type="ECO:0000256" key="2">
    <source>
        <dbReference type="ARBA" id="ARBA00012483"/>
    </source>
</evidence>
<dbReference type="Pfam" id="PF13639">
    <property type="entry name" value="zf-RING_2"/>
    <property type="match status" value="1"/>
</dbReference>
<keyword evidence="9" id="KW-1133">Transmembrane helix</keyword>
<dbReference type="InterPro" id="IPR053238">
    <property type="entry name" value="RING-H2_zinc_finger"/>
</dbReference>
<dbReference type="PANTHER" id="PTHR14155:SF592">
    <property type="entry name" value="RING-H2 FINGER PROTEIN ATL57"/>
    <property type="match status" value="1"/>
</dbReference>
<evidence type="ECO:0000256" key="1">
    <source>
        <dbReference type="ARBA" id="ARBA00000900"/>
    </source>
</evidence>
<dbReference type="Proteomes" id="UP000631114">
    <property type="component" value="Unassembled WGS sequence"/>
</dbReference>
<name>A0A835LL80_9MAGN</name>
<gene>
    <name evidence="11" type="ORF">IFM89_033380</name>
</gene>
<evidence type="ECO:0000313" key="12">
    <source>
        <dbReference type="Proteomes" id="UP000631114"/>
    </source>
</evidence>
<feature type="compositionally biased region" description="Basic residues" evidence="8">
    <location>
        <begin position="92"/>
        <end position="102"/>
    </location>
</feature>
<organism evidence="11 12">
    <name type="scientific">Coptis chinensis</name>
    <dbReference type="NCBI Taxonomy" id="261450"/>
    <lineage>
        <taxon>Eukaryota</taxon>
        <taxon>Viridiplantae</taxon>
        <taxon>Streptophyta</taxon>
        <taxon>Embryophyta</taxon>
        <taxon>Tracheophyta</taxon>
        <taxon>Spermatophyta</taxon>
        <taxon>Magnoliopsida</taxon>
        <taxon>Ranunculales</taxon>
        <taxon>Ranunculaceae</taxon>
        <taxon>Coptidoideae</taxon>
        <taxon>Coptis</taxon>
    </lineage>
</organism>
<dbReference type="SUPFAM" id="SSF57850">
    <property type="entry name" value="RING/U-box"/>
    <property type="match status" value="1"/>
</dbReference>
<evidence type="ECO:0000256" key="4">
    <source>
        <dbReference type="ARBA" id="ARBA00022771"/>
    </source>
</evidence>
<dbReference type="PROSITE" id="PS50089">
    <property type="entry name" value="ZF_RING_2"/>
    <property type="match status" value="1"/>
</dbReference>
<feature type="region of interest" description="Disordered" evidence="8">
    <location>
        <begin position="1"/>
        <end position="46"/>
    </location>
</feature>
<feature type="transmembrane region" description="Helical" evidence="9">
    <location>
        <begin position="57"/>
        <end position="78"/>
    </location>
</feature>
<evidence type="ECO:0000256" key="7">
    <source>
        <dbReference type="PROSITE-ProRule" id="PRU00175"/>
    </source>
</evidence>
<comment type="catalytic activity">
    <reaction evidence="1">
        <text>S-ubiquitinyl-[E2 ubiquitin-conjugating enzyme]-L-cysteine + [acceptor protein]-L-lysine = [E2 ubiquitin-conjugating enzyme]-L-cysteine + N(6)-ubiquitinyl-[acceptor protein]-L-lysine.</text>
        <dbReference type="EC" id="2.3.2.27"/>
    </reaction>
</comment>
<dbReference type="OrthoDB" id="8062037at2759"/>
<protein>
    <recommendedName>
        <fullName evidence="2">RING-type E3 ubiquitin transferase</fullName>
        <ecNumber evidence="2">2.3.2.27</ecNumber>
    </recommendedName>
</protein>
<evidence type="ECO:0000313" key="11">
    <source>
        <dbReference type="EMBL" id="KAF9599035.1"/>
    </source>
</evidence>
<sequence length="263" mass="29230">MNNRKLLQDDDTPHTIGSSSSSSHPKEFLVPNNSPTATTNANSTLPKRTLSNFDTSMALTVLVILTALFFMGFFSVYLRRYGGDSPIEFSRPRRRRNQRRRTPSSSSSAATSSLSRSRLSGGSCRGVDPMIVKSLPLFIYNDENVKEPLDCAVCLSEFEERESVKMVTCCGQVFHPECIDRWLASHASCPLCRSTDLLGLSTVMNKSEISSLTMNVVIEERSTVENGDTSGEGQSDELWRMRRTGSWCSSFGDRVCLQRSLSL</sequence>
<evidence type="ECO:0000256" key="8">
    <source>
        <dbReference type="SAM" id="MobiDB-lite"/>
    </source>
</evidence>
<dbReference type="EMBL" id="JADFTS010000007">
    <property type="protein sequence ID" value="KAF9599035.1"/>
    <property type="molecule type" value="Genomic_DNA"/>
</dbReference>
<dbReference type="InterPro" id="IPR001841">
    <property type="entry name" value="Znf_RING"/>
</dbReference>
<keyword evidence="3" id="KW-0479">Metal-binding</keyword>
<dbReference type="EC" id="2.3.2.27" evidence="2"/>
<feature type="domain" description="RING-type" evidence="10">
    <location>
        <begin position="151"/>
        <end position="193"/>
    </location>
</feature>
<keyword evidence="9" id="KW-0812">Transmembrane</keyword>
<dbReference type="PANTHER" id="PTHR14155">
    <property type="entry name" value="RING FINGER DOMAIN-CONTAINING"/>
    <property type="match status" value="1"/>
</dbReference>
<keyword evidence="5" id="KW-0862">Zinc</keyword>
<dbReference type="Gene3D" id="3.30.40.10">
    <property type="entry name" value="Zinc/RING finger domain, C3HC4 (zinc finger)"/>
    <property type="match status" value="1"/>
</dbReference>
<dbReference type="SMART" id="SM00184">
    <property type="entry name" value="RING"/>
    <property type="match status" value="1"/>
</dbReference>
<evidence type="ECO:0000256" key="6">
    <source>
        <dbReference type="ARBA" id="ARBA00024209"/>
    </source>
</evidence>
<accession>A0A835LL80</accession>
<dbReference type="GO" id="GO:0008270">
    <property type="term" value="F:zinc ion binding"/>
    <property type="evidence" value="ECO:0007669"/>
    <property type="project" value="UniProtKB-KW"/>
</dbReference>
<keyword evidence="12" id="KW-1185">Reference proteome</keyword>
<proteinExistence type="inferred from homology"/>
<dbReference type="InterPro" id="IPR013083">
    <property type="entry name" value="Znf_RING/FYVE/PHD"/>
</dbReference>
<comment type="similarity">
    <text evidence="6">Belongs to the RING-type zinc finger family. ATL subfamily.</text>
</comment>
<feature type="compositionally biased region" description="Low complexity" evidence="8">
    <location>
        <begin position="103"/>
        <end position="122"/>
    </location>
</feature>
<reference evidence="11 12" key="1">
    <citation type="submission" date="2020-10" db="EMBL/GenBank/DDBJ databases">
        <title>The Coptis chinensis genome and diversification of protoberbering-type alkaloids.</title>
        <authorList>
            <person name="Wang B."/>
            <person name="Shu S."/>
            <person name="Song C."/>
            <person name="Liu Y."/>
        </authorList>
    </citation>
    <scope>NUCLEOTIDE SEQUENCE [LARGE SCALE GENOMIC DNA]</scope>
    <source>
        <strain evidence="11">HL-2020</strain>
        <tissue evidence="11">Leaf</tissue>
    </source>
</reference>
<evidence type="ECO:0000256" key="5">
    <source>
        <dbReference type="ARBA" id="ARBA00022833"/>
    </source>
</evidence>
<comment type="caution">
    <text evidence="11">The sequence shown here is derived from an EMBL/GenBank/DDBJ whole genome shotgun (WGS) entry which is preliminary data.</text>
</comment>
<keyword evidence="9" id="KW-0472">Membrane</keyword>
<evidence type="ECO:0000256" key="3">
    <source>
        <dbReference type="ARBA" id="ARBA00022723"/>
    </source>
</evidence>
<dbReference type="AlphaFoldDB" id="A0A835LL80"/>
<evidence type="ECO:0000256" key="9">
    <source>
        <dbReference type="SAM" id="Phobius"/>
    </source>
</evidence>
<evidence type="ECO:0000259" key="10">
    <source>
        <dbReference type="PROSITE" id="PS50089"/>
    </source>
</evidence>
<feature type="region of interest" description="Disordered" evidence="8">
    <location>
        <begin position="88"/>
        <end position="123"/>
    </location>
</feature>
<dbReference type="GO" id="GO:0061630">
    <property type="term" value="F:ubiquitin protein ligase activity"/>
    <property type="evidence" value="ECO:0007669"/>
    <property type="project" value="UniProtKB-EC"/>
</dbReference>
<feature type="compositionally biased region" description="Low complexity" evidence="8">
    <location>
        <begin position="31"/>
        <end position="44"/>
    </location>
</feature>
<keyword evidence="4 7" id="KW-0863">Zinc-finger</keyword>
<feature type="compositionally biased region" description="Basic and acidic residues" evidence="8">
    <location>
        <begin position="1"/>
        <end position="13"/>
    </location>
</feature>